<dbReference type="PROSITE" id="PS00018">
    <property type="entry name" value="EF_HAND_1"/>
    <property type="match status" value="1"/>
</dbReference>
<dbReference type="PANTHER" id="PTHR28630">
    <property type="match status" value="1"/>
</dbReference>
<dbReference type="PANTHER" id="PTHR28630:SF3">
    <property type="entry name" value="PEROXIREDOXIN-LIKE 2C"/>
    <property type="match status" value="1"/>
</dbReference>
<evidence type="ECO:0000313" key="2">
    <source>
        <dbReference type="EMBL" id="KAK7508147.1"/>
    </source>
</evidence>
<sequence>MADLKPEKPAENGADEKADPVQEAEDLKMSRGPRKEADVNFEKLKELYVYDELGNKIRFSDVYRKQKTIIVMTRHLLDFITKEYVEDLAIIPLEYLQEAETRLVVIGPAPFKFIKPFRKVTNYQYTMYCDPDGELYKAMGCMFKMACGPLDKCKHVKSGVISGFMKSMWRAMQYQEYQGDPKQQGASFIMGPGDVVHFSHIDESASDHVDINDLLEAAGVQKVSFPKDQRVLTV</sequence>
<gene>
    <name evidence="2" type="ORF">BaRGS_00000386</name>
</gene>
<proteinExistence type="predicted"/>
<dbReference type="Gene3D" id="3.40.30.10">
    <property type="entry name" value="Glutaredoxin"/>
    <property type="match status" value="1"/>
</dbReference>
<name>A0ABD0M9A9_9CAEN</name>
<dbReference type="AlphaFoldDB" id="A0ABD0M9A9"/>
<protein>
    <submittedName>
        <fullName evidence="2">Uncharacterized protein</fullName>
    </submittedName>
</protein>
<evidence type="ECO:0000256" key="1">
    <source>
        <dbReference type="SAM" id="MobiDB-lite"/>
    </source>
</evidence>
<keyword evidence="3" id="KW-1185">Reference proteome</keyword>
<organism evidence="2 3">
    <name type="scientific">Batillaria attramentaria</name>
    <dbReference type="NCBI Taxonomy" id="370345"/>
    <lineage>
        <taxon>Eukaryota</taxon>
        <taxon>Metazoa</taxon>
        <taxon>Spiralia</taxon>
        <taxon>Lophotrochozoa</taxon>
        <taxon>Mollusca</taxon>
        <taxon>Gastropoda</taxon>
        <taxon>Caenogastropoda</taxon>
        <taxon>Sorbeoconcha</taxon>
        <taxon>Cerithioidea</taxon>
        <taxon>Batillariidae</taxon>
        <taxon>Batillaria</taxon>
    </lineage>
</organism>
<dbReference type="Proteomes" id="UP001519460">
    <property type="component" value="Unassembled WGS sequence"/>
</dbReference>
<dbReference type="InterPro" id="IPR018247">
    <property type="entry name" value="EF_Hand_1_Ca_BS"/>
</dbReference>
<dbReference type="Pfam" id="PF13911">
    <property type="entry name" value="AhpC-TSA_2"/>
    <property type="match status" value="1"/>
</dbReference>
<feature type="region of interest" description="Disordered" evidence="1">
    <location>
        <begin position="1"/>
        <end position="32"/>
    </location>
</feature>
<reference evidence="2 3" key="1">
    <citation type="journal article" date="2023" name="Sci. Data">
        <title>Genome assembly of the Korean intertidal mud-creeper Batillaria attramentaria.</title>
        <authorList>
            <person name="Patra A.K."/>
            <person name="Ho P.T."/>
            <person name="Jun S."/>
            <person name="Lee S.J."/>
            <person name="Kim Y."/>
            <person name="Won Y.J."/>
        </authorList>
    </citation>
    <scope>NUCLEOTIDE SEQUENCE [LARGE SCALE GENOMIC DNA]</scope>
    <source>
        <strain evidence="2">Wonlab-2016</strain>
    </source>
</reference>
<dbReference type="InterPro" id="IPR032801">
    <property type="entry name" value="PXL2A/B/C"/>
</dbReference>
<evidence type="ECO:0000313" key="3">
    <source>
        <dbReference type="Proteomes" id="UP001519460"/>
    </source>
</evidence>
<comment type="caution">
    <text evidence="2">The sequence shown here is derived from an EMBL/GenBank/DDBJ whole genome shotgun (WGS) entry which is preliminary data.</text>
</comment>
<accession>A0ABD0M9A9</accession>
<dbReference type="EMBL" id="JACVVK020000002">
    <property type="protein sequence ID" value="KAK7508147.1"/>
    <property type="molecule type" value="Genomic_DNA"/>
</dbReference>